<gene>
    <name evidence="2" type="primary">LOC141379337</name>
</gene>
<sequence length="453" mass="51117">MISGPSTPYETLEESNRTLTVDVANLASEKEELNNKLKHIQQKLEKIKEEEKQMKSLTVSYEKQIQVEKTLKIQMIEEESQVRLEMQMSLDSKDSDIERLRSQLTSLSIHSLDTTSISSIGNDLDSDEAYPVRITHSHTSESMSFTYQRSSKSVCIDTRPCRIAPRFSSDSDEEEDEEDEWRQTPALTYEMPPDPEAAAAESGLEGWLSMPAKNTKRFGWDKKLCCAFQDEKYLYLVMEFMPGGDLVTLTSNYDIPEEWAQFYTAEVVLALDAIHSLGFIHRDIKPDNMLLDRNGHLKLADFGTCTKMDSTGLVSCDAAVGTPDYISPEVLISQGGTGYDGRECDWWSVGVFIYELLVGDTPFYSESLVGTYGKIMDHKNSLTFPDDIEMSKDAKDLICAFLSSREMRLGRTGVNEIKCHPFFKNDQWTFDTIRDNDRRGVSGASGDADVSGQ</sequence>
<proteinExistence type="predicted"/>
<dbReference type="Proteomes" id="UP000000437">
    <property type="component" value="Chromosome 20"/>
</dbReference>
<protein>
    <submittedName>
        <fullName evidence="2">Rho-associated protein kinase 2-like isoform X1</fullName>
    </submittedName>
</protein>
<evidence type="ECO:0000313" key="2">
    <source>
        <dbReference type="RefSeq" id="XP_073789521.1"/>
    </source>
</evidence>
<dbReference type="RefSeq" id="XP_073789521.1">
    <property type="nucleotide sequence ID" value="XM_073933420.1"/>
</dbReference>
<keyword evidence="1" id="KW-1185">Reference proteome</keyword>
<evidence type="ECO:0000313" key="1">
    <source>
        <dbReference type="Proteomes" id="UP000000437"/>
    </source>
</evidence>
<name>A0AC58I5K5_DANRE</name>
<accession>A0AC58I5K5</accession>
<organism evidence="1 2">
    <name type="scientific">Danio rerio</name>
    <name type="common">Zebrafish</name>
    <name type="synonym">Brachydanio rerio</name>
    <dbReference type="NCBI Taxonomy" id="7955"/>
    <lineage>
        <taxon>Eukaryota</taxon>
        <taxon>Metazoa</taxon>
        <taxon>Chordata</taxon>
        <taxon>Craniata</taxon>
        <taxon>Vertebrata</taxon>
        <taxon>Euteleostomi</taxon>
        <taxon>Actinopterygii</taxon>
        <taxon>Neopterygii</taxon>
        <taxon>Teleostei</taxon>
        <taxon>Ostariophysi</taxon>
        <taxon>Cypriniformes</taxon>
        <taxon>Danionidae</taxon>
        <taxon>Danioninae</taxon>
        <taxon>Danio</taxon>
    </lineage>
</organism>
<reference evidence="2" key="1">
    <citation type="submission" date="2025-08" db="UniProtKB">
        <authorList>
            <consortium name="RefSeq"/>
        </authorList>
    </citation>
    <scope>IDENTIFICATION</scope>
    <source>
        <strain evidence="2">Tuebingen</strain>
        <tissue evidence="2">Fibroblasts and whole tissue</tissue>
    </source>
</reference>